<gene>
    <name evidence="2" type="ORF">A2625_06670</name>
</gene>
<organism evidence="2 3">
    <name type="scientific">candidate division WOR-1 bacterium RIFCSPHIGHO2_01_FULL_53_15</name>
    <dbReference type="NCBI Taxonomy" id="1802564"/>
    <lineage>
        <taxon>Bacteria</taxon>
        <taxon>Bacillati</taxon>
        <taxon>Saganbacteria</taxon>
    </lineage>
</organism>
<dbReference type="Proteomes" id="UP000178724">
    <property type="component" value="Unassembled WGS sequence"/>
</dbReference>
<evidence type="ECO:0000259" key="1">
    <source>
        <dbReference type="Pfam" id="PF11074"/>
    </source>
</evidence>
<dbReference type="AlphaFoldDB" id="A0A1F4Q527"/>
<dbReference type="InterPro" id="IPR021301">
    <property type="entry name" value="DUF2779"/>
</dbReference>
<proteinExistence type="predicted"/>
<protein>
    <recommendedName>
        <fullName evidence="1">DUF2779 domain-containing protein</fullName>
    </recommendedName>
</protein>
<dbReference type="EMBL" id="METM01000002">
    <property type="protein sequence ID" value="OGB90959.1"/>
    <property type="molecule type" value="Genomic_DNA"/>
</dbReference>
<dbReference type="Pfam" id="PF11074">
    <property type="entry name" value="DUF2779"/>
    <property type="match status" value="1"/>
</dbReference>
<evidence type="ECO:0000313" key="3">
    <source>
        <dbReference type="Proteomes" id="UP000178724"/>
    </source>
</evidence>
<sequence length="494" mass="56714">MNNRPPAVLSKSKYLEGLQCPKLLWYEYNRQRDIPGIDAKTQAVFDEGKRVGEWAQKLFPEGIKIERDFDPAKQSKKSLEALKLRKPLFEAGFVYGRAYALADILVPVEDDAWDLIEVKSSTQVKNEHYYDAAFQKYAYEGAGLKIRKCFLMHINNAYLRRGAVEPDKLFAKINIMAEAQEKQAEVAREIEKMVKVIASPEMPDIKVGPQCGTPHECRLEDVCWSFLPDKDHVFILYKAGKFRYELLERGIVNISEIPVEELNEKQTAQVMSHRTGEAHIEEAAVREFLKKINYPVYFLDFETIGPAIPVYDNSRPYQEIPFQYSLEVIEREGAAPKHFGYLAPGTVDPRPEVLRQLKERLCEEGSIVAYSAQFEMKVIKNAAEVYRDFLPWAEVTQKRFVDLLEPFKDFIYYHPDQAGSASLKRVLPAITGSTYEGLSIADGQTAAAEYFRVTFNKDVEEKDRRKVRDDLEKYCDTDTRGMVEVLSALRQSVK</sequence>
<name>A0A1F4Q527_UNCSA</name>
<evidence type="ECO:0000313" key="2">
    <source>
        <dbReference type="EMBL" id="OGB90959.1"/>
    </source>
</evidence>
<reference evidence="2 3" key="1">
    <citation type="journal article" date="2016" name="Nat. Commun.">
        <title>Thousands of microbial genomes shed light on interconnected biogeochemical processes in an aquifer system.</title>
        <authorList>
            <person name="Anantharaman K."/>
            <person name="Brown C.T."/>
            <person name="Hug L.A."/>
            <person name="Sharon I."/>
            <person name="Castelle C.J."/>
            <person name="Probst A.J."/>
            <person name="Thomas B.C."/>
            <person name="Singh A."/>
            <person name="Wilkins M.J."/>
            <person name="Karaoz U."/>
            <person name="Brodie E.L."/>
            <person name="Williams K.H."/>
            <person name="Hubbard S.S."/>
            <person name="Banfield J.F."/>
        </authorList>
    </citation>
    <scope>NUCLEOTIDE SEQUENCE [LARGE SCALE GENOMIC DNA]</scope>
</reference>
<feature type="domain" description="DUF2779" evidence="1">
    <location>
        <begin position="297"/>
        <end position="422"/>
    </location>
</feature>
<accession>A0A1F4Q527</accession>
<comment type="caution">
    <text evidence="2">The sequence shown here is derived from an EMBL/GenBank/DDBJ whole genome shotgun (WGS) entry which is preliminary data.</text>
</comment>
<dbReference type="Gene3D" id="3.90.320.10">
    <property type="match status" value="1"/>
</dbReference>
<dbReference type="InterPro" id="IPR011604">
    <property type="entry name" value="PDDEXK-like_dom_sf"/>
</dbReference>